<keyword evidence="10" id="KW-1185">Reference proteome</keyword>
<feature type="transmembrane region" description="Helical" evidence="7">
    <location>
        <begin position="213"/>
        <end position="238"/>
    </location>
</feature>
<comment type="subcellular location">
    <subcellularLocation>
        <location evidence="1">Cell membrane</location>
        <topology evidence="1">Multi-pass membrane protein</topology>
    </subcellularLocation>
</comment>
<evidence type="ECO:0000256" key="7">
    <source>
        <dbReference type="SAM" id="Phobius"/>
    </source>
</evidence>
<reference evidence="9 10" key="1">
    <citation type="submission" date="2020-08" db="EMBL/GenBank/DDBJ databases">
        <title>Hymenobacter sp.</title>
        <authorList>
            <person name="Kim M.K."/>
        </authorList>
    </citation>
    <scope>NUCLEOTIDE SEQUENCE [LARGE SCALE GENOMIC DNA]</scope>
    <source>
        <strain evidence="9 10">BT507</strain>
    </source>
</reference>
<feature type="transmembrane region" description="Helical" evidence="7">
    <location>
        <begin position="289"/>
        <end position="306"/>
    </location>
</feature>
<dbReference type="SUPFAM" id="SSF103473">
    <property type="entry name" value="MFS general substrate transporter"/>
    <property type="match status" value="1"/>
</dbReference>
<protein>
    <submittedName>
        <fullName evidence="9">MFS transporter</fullName>
    </submittedName>
</protein>
<evidence type="ECO:0000256" key="4">
    <source>
        <dbReference type="ARBA" id="ARBA00022692"/>
    </source>
</evidence>
<dbReference type="InterPro" id="IPR036259">
    <property type="entry name" value="MFS_trans_sf"/>
</dbReference>
<dbReference type="PROSITE" id="PS50850">
    <property type="entry name" value="MFS"/>
    <property type="match status" value="1"/>
</dbReference>
<gene>
    <name evidence="9" type="ORF">H8B15_05875</name>
</gene>
<feature type="transmembrane region" description="Helical" evidence="7">
    <location>
        <begin position="258"/>
        <end position="277"/>
    </location>
</feature>
<dbReference type="EMBL" id="JACSCY010000003">
    <property type="protein sequence ID" value="MBC6610439.1"/>
    <property type="molecule type" value="Genomic_DNA"/>
</dbReference>
<dbReference type="Proteomes" id="UP000622017">
    <property type="component" value="Unassembled WGS sequence"/>
</dbReference>
<evidence type="ECO:0000256" key="3">
    <source>
        <dbReference type="ARBA" id="ARBA00022475"/>
    </source>
</evidence>
<comment type="caution">
    <text evidence="9">The sequence shown here is derived from an EMBL/GenBank/DDBJ whole genome shotgun (WGS) entry which is preliminary data.</text>
</comment>
<dbReference type="Gene3D" id="1.20.1250.20">
    <property type="entry name" value="MFS general substrate transporter like domains"/>
    <property type="match status" value="1"/>
</dbReference>
<evidence type="ECO:0000256" key="6">
    <source>
        <dbReference type="ARBA" id="ARBA00023136"/>
    </source>
</evidence>
<name>A0ABR7MHT5_9BACT</name>
<dbReference type="PANTHER" id="PTHR23513">
    <property type="entry name" value="INTEGRAL MEMBRANE EFFLUX PROTEIN-RELATED"/>
    <property type="match status" value="1"/>
</dbReference>
<feature type="transmembrane region" description="Helical" evidence="7">
    <location>
        <begin position="170"/>
        <end position="192"/>
    </location>
</feature>
<feature type="transmembrane region" description="Helical" evidence="7">
    <location>
        <begin position="47"/>
        <end position="67"/>
    </location>
</feature>
<feature type="transmembrane region" description="Helical" evidence="7">
    <location>
        <begin position="375"/>
        <end position="394"/>
    </location>
</feature>
<dbReference type="CDD" id="cd06173">
    <property type="entry name" value="MFS_MefA_like"/>
    <property type="match status" value="1"/>
</dbReference>
<evidence type="ECO:0000313" key="9">
    <source>
        <dbReference type="EMBL" id="MBC6610439.1"/>
    </source>
</evidence>
<feature type="transmembrane region" description="Helical" evidence="7">
    <location>
        <begin position="105"/>
        <end position="123"/>
    </location>
</feature>
<evidence type="ECO:0000256" key="2">
    <source>
        <dbReference type="ARBA" id="ARBA00022448"/>
    </source>
</evidence>
<evidence type="ECO:0000313" key="10">
    <source>
        <dbReference type="Proteomes" id="UP000622017"/>
    </source>
</evidence>
<keyword evidence="5 7" id="KW-1133">Transmembrane helix</keyword>
<feature type="domain" description="Major facilitator superfamily (MFS) profile" evidence="8">
    <location>
        <begin position="217"/>
        <end position="421"/>
    </location>
</feature>
<feature type="transmembrane region" description="Helical" evidence="7">
    <location>
        <begin position="312"/>
        <end position="335"/>
    </location>
</feature>
<feature type="transmembrane region" description="Helical" evidence="7">
    <location>
        <begin position="347"/>
        <end position="369"/>
    </location>
</feature>
<keyword evidence="6 7" id="KW-0472">Membrane</keyword>
<feature type="transmembrane region" description="Helical" evidence="7">
    <location>
        <begin position="79"/>
        <end position="99"/>
    </location>
</feature>
<dbReference type="InterPro" id="IPR010290">
    <property type="entry name" value="TM_effector"/>
</dbReference>
<feature type="transmembrane region" description="Helical" evidence="7">
    <location>
        <begin position="144"/>
        <end position="164"/>
    </location>
</feature>
<evidence type="ECO:0000256" key="5">
    <source>
        <dbReference type="ARBA" id="ARBA00022989"/>
    </source>
</evidence>
<proteinExistence type="predicted"/>
<keyword evidence="3" id="KW-1003">Cell membrane</keyword>
<dbReference type="RefSeq" id="WP_187318741.1">
    <property type="nucleotide sequence ID" value="NZ_JACSCY010000003.1"/>
</dbReference>
<sequence>MNFSTFRAFRSRNYRLYFGGQSLSLMGTWMQKTAVSWVVYSHTNSKLMLGVSVFATLFPAALFSFLGGGVADRYQRYRVLLLTQVLSMGQALLLTLLVWQRPDAVWGIIGLSTVLGIINGFDVPARQSLVPELIKNRQDLPNALALNSSMVNLAKLVGPALAGFALEHLGAVACFGLNALSFVAVIGSLLAIRLPPYVAKLHTKNMLAELRDGLAYVAATPAIRHILLMLALASLLALPFTTLLPVYAKDVFQGTASTFGMLDGAIGLGAFIGAIFLASLQASVNLSKVLTVNTFIFGVGLVLFSQASWYPLALLCLVVGAFGMMSQITISNTLLQTTVEPALRGRVLSLYVLAYAGLVPLGSLLVGAVSEHIGVQHTVLAEGILTLLIGGLHLRTLRRKPCVVLAQPVPADPVSEKAVPV</sequence>
<evidence type="ECO:0000259" key="8">
    <source>
        <dbReference type="PROSITE" id="PS50850"/>
    </source>
</evidence>
<organism evidence="9 10">
    <name type="scientific">Hymenobacter citatus</name>
    <dbReference type="NCBI Taxonomy" id="2763506"/>
    <lineage>
        <taxon>Bacteria</taxon>
        <taxon>Pseudomonadati</taxon>
        <taxon>Bacteroidota</taxon>
        <taxon>Cytophagia</taxon>
        <taxon>Cytophagales</taxon>
        <taxon>Hymenobacteraceae</taxon>
        <taxon>Hymenobacter</taxon>
    </lineage>
</organism>
<keyword evidence="4 7" id="KW-0812">Transmembrane</keyword>
<evidence type="ECO:0000256" key="1">
    <source>
        <dbReference type="ARBA" id="ARBA00004651"/>
    </source>
</evidence>
<dbReference type="Pfam" id="PF05977">
    <property type="entry name" value="MFS_3"/>
    <property type="match status" value="1"/>
</dbReference>
<keyword evidence="2" id="KW-0813">Transport</keyword>
<accession>A0ABR7MHT5</accession>
<dbReference type="PANTHER" id="PTHR23513:SF11">
    <property type="entry name" value="STAPHYLOFERRIN A TRANSPORTER"/>
    <property type="match status" value="1"/>
</dbReference>
<dbReference type="InterPro" id="IPR020846">
    <property type="entry name" value="MFS_dom"/>
</dbReference>